<evidence type="ECO:0000313" key="5">
    <source>
        <dbReference type="Proteomes" id="UP000308760"/>
    </source>
</evidence>
<protein>
    <recommendedName>
        <fullName evidence="3">ARB-07466-like C-terminal domain-containing protein</fullName>
    </recommendedName>
</protein>
<evidence type="ECO:0000256" key="2">
    <source>
        <dbReference type="SAM" id="MobiDB-lite"/>
    </source>
</evidence>
<organism evidence="4 5">
    <name type="scientific">Glycomyces buryatensis</name>
    <dbReference type="NCBI Taxonomy" id="2570927"/>
    <lineage>
        <taxon>Bacteria</taxon>
        <taxon>Bacillati</taxon>
        <taxon>Actinomycetota</taxon>
        <taxon>Actinomycetes</taxon>
        <taxon>Glycomycetales</taxon>
        <taxon>Glycomycetaceae</taxon>
        <taxon>Glycomyces</taxon>
    </lineage>
</organism>
<dbReference type="RefSeq" id="WP_136535933.1">
    <property type="nucleotide sequence ID" value="NZ_STGY01000066.1"/>
</dbReference>
<gene>
    <name evidence="4" type="ORF">FAB82_18085</name>
</gene>
<keyword evidence="5" id="KW-1185">Reference proteome</keyword>
<evidence type="ECO:0000313" key="4">
    <source>
        <dbReference type="EMBL" id="THV39515.1"/>
    </source>
</evidence>
<dbReference type="Gene3D" id="6.10.250.3150">
    <property type="match status" value="1"/>
</dbReference>
<reference evidence="5" key="1">
    <citation type="submission" date="2019-04" db="EMBL/GenBank/DDBJ databases">
        <title>Nocardioides xinjiangensis sp. nov.</title>
        <authorList>
            <person name="Liu S."/>
        </authorList>
    </citation>
    <scope>NUCLEOTIDE SEQUENCE [LARGE SCALE GENOMIC DNA]</scope>
    <source>
        <strain evidence="5">18</strain>
    </source>
</reference>
<feature type="region of interest" description="Disordered" evidence="2">
    <location>
        <begin position="165"/>
        <end position="230"/>
    </location>
</feature>
<evidence type="ECO:0000256" key="1">
    <source>
        <dbReference type="SAM" id="Coils"/>
    </source>
</evidence>
<feature type="domain" description="ARB-07466-like C-terminal" evidence="3">
    <location>
        <begin position="225"/>
        <end position="335"/>
    </location>
</feature>
<evidence type="ECO:0000259" key="3">
    <source>
        <dbReference type="Pfam" id="PF26571"/>
    </source>
</evidence>
<dbReference type="Proteomes" id="UP000308760">
    <property type="component" value="Unassembled WGS sequence"/>
</dbReference>
<dbReference type="EMBL" id="STGY01000066">
    <property type="protein sequence ID" value="THV39515.1"/>
    <property type="molecule type" value="Genomic_DNA"/>
</dbReference>
<sequence>MNGNAARTGPHAARRALVLPIAMLVFVVLLIAPASQSEAQEEGDDSVSEGLSGAIEDYLNAQDELNALEQEQEDLVAELSDSEAEIEELNAELAEYVARAYASSDLQSTSALLASEDPGAMIDALGTLQFLGQSRAERLNDLVDRLAEIEATQQTLDDNIAEQEQATEDMEAARDEAAHELAASGGDSAAGPTSSDARAADPAPRNPDGSLPYESCSEDDPSPADGCVTPRTLHSLEQAQFAGFTRYVNCYRPTGSGEHPKGRACDYSSESGGFGGAAGGEDYDYGQNLAAWFTENADALGVQYVIWYRQIWFPGSGWKSYGGAYGDPSSDHTNHVHVSIR</sequence>
<accession>A0A4S8Q9U5</accession>
<dbReference type="OrthoDB" id="2989771at2"/>
<feature type="compositionally biased region" description="Low complexity" evidence="2">
    <location>
        <begin position="194"/>
        <end position="203"/>
    </location>
</feature>
<dbReference type="Pfam" id="PF26571">
    <property type="entry name" value="VldE"/>
    <property type="match status" value="1"/>
</dbReference>
<feature type="coiled-coil region" evidence="1">
    <location>
        <begin position="51"/>
        <end position="99"/>
    </location>
</feature>
<dbReference type="AlphaFoldDB" id="A0A4S8Q9U5"/>
<proteinExistence type="predicted"/>
<name>A0A4S8Q9U5_9ACTN</name>
<comment type="caution">
    <text evidence="4">The sequence shown here is derived from an EMBL/GenBank/DDBJ whole genome shotgun (WGS) entry which is preliminary data.</text>
</comment>
<dbReference type="InterPro" id="IPR058593">
    <property type="entry name" value="ARB_07466-like_C"/>
</dbReference>
<reference evidence="4 5" key="2">
    <citation type="submission" date="2019-05" db="EMBL/GenBank/DDBJ databases">
        <title>Glycomyces buryatensis sp. nov.</title>
        <authorList>
            <person name="Nikitina E."/>
        </authorList>
    </citation>
    <scope>NUCLEOTIDE SEQUENCE [LARGE SCALE GENOMIC DNA]</scope>
    <source>
        <strain evidence="4 5">18</strain>
    </source>
</reference>
<keyword evidence="1" id="KW-0175">Coiled coil</keyword>